<dbReference type="AlphaFoldDB" id="A0A2R5G2J1"/>
<dbReference type="EMBL" id="BEYU01000012">
    <property type="protein sequence ID" value="GBG25212.1"/>
    <property type="molecule type" value="Genomic_DNA"/>
</dbReference>
<evidence type="ECO:0000313" key="3">
    <source>
        <dbReference type="Proteomes" id="UP000241890"/>
    </source>
</evidence>
<sequence>MTESESAVFPAPPKQEMKMSASSPTLRSPRPRRNKSPQKENEANAFSADEVFFGEQPPGSLKIPFGDQEDPDEMAGAYWFLEERNAASDDLGKRSEINHEDEDNTPQESLFRLVGSYIRQGTHIEQRWMRDVVALGPVLPISELQMLDLGFAETMSRPATADRESLRRLSGRDIDLAPEIIARDPFFVQIGDRLVDVDASLRHVYREKSDHTGQVRREDFADLLRALDLELAEDELAEALLPFPEEYIRFAAFREWWMG</sequence>
<proteinExistence type="predicted"/>
<dbReference type="Proteomes" id="UP000241890">
    <property type="component" value="Unassembled WGS sequence"/>
</dbReference>
<evidence type="ECO:0000256" key="1">
    <source>
        <dbReference type="SAM" id="MobiDB-lite"/>
    </source>
</evidence>
<reference evidence="2 3" key="1">
    <citation type="submission" date="2017-12" db="EMBL/GenBank/DDBJ databases">
        <title>Sequencing, de novo assembly and annotation of complete genome of a new Thraustochytrid species, strain FCC1311.</title>
        <authorList>
            <person name="Sedici K."/>
            <person name="Godart F."/>
            <person name="Aiese Cigliano R."/>
            <person name="Sanseverino W."/>
            <person name="Barakat M."/>
            <person name="Ortet P."/>
            <person name="Marechal E."/>
            <person name="Cagnac O."/>
            <person name="Amato A."/>
        </authorList>
    </citation>
    <scope>NUCLEOTIDE SEQUENCE [LARGE SCALE GENOMIC DNA]</scope>
</reference>
<accession>A0A2R5G2J1</accession>
<dbReference type="InParanoid" id="A0A2R5G2J1"/>
<evidence type="ECO:0000313" key="2">
    <source>
        <dbReference type="EMBL" id="GBG25212.1"/>
    </source>
</evidence>
<name>A0A2R5G2J1_9STRA</name>
<keyword evidence="3" id="KW-1185">Reference proteome</keyword>
<comment type="caution">
    <text evidence="2">The sequence shown here is derived from an EMBL/GenBank/DDBJ whole genome shotgun (WGS) entry which is preliminary data.</text>
</comment>
<protein>
    <submittedName>
        <fullName evidence="2">Uncharacterized protein</fullName>
    </submittedName>
</protein>
<organism evidence="2 3">
    <name type="scientific">Hondaea fermentalgiana</name>
    <dbReference type="NCBI Taxonomy" id="2315210"/>
    <lineage>
        <taxon>Eukaryota</taxon>
        <taxon>Sar</taxon>
        <taxon>Stramenopiles</taxon>
        <taxon>Bigyra</taxon>
        <taxon>Labyrinthulomycetes</taxon>
        <taxon>Thraustochytrida</taxon>
        <taxon>Thraustochytriidae</taxon>
        <taxon>Hondaea</taxon>
    </lineage>
</organism>
<gene>
    <name evidence="2" type="ORF">FCC1311_014292</name>
</gene>
<feature type="region of interest" description="Disordered" evidence="1">
    <location>
        <begin position="1"/>
        <end position="68"/>
    </location>
</feature>